<dbReference type="InterPro" id="IPR016166">
    <property type="entry name" value="FAD-bd_PCMH"/>
</dbReference>
<dbReference type="STRING" id="1231657.A0A1Y1ZLI6"/>
<comment type="caution">
    <text evidence="7">The sequence shown here is derived from an EMBL/GenBank/DDBJ whole genome shotgun (WGS) entry which is preliminary data.</text>
</comment>
<proteinExistence type="inferred from homology"/>
<evidence type="ECO:0000256" key="3">
    <source>
        <dbReference type="ARBA" id="ARBA00022827"/>
    </source>
</evidence>
<dbReference type="Gene3D" id="3.30.465.10">
    <property type="match status" value="1"/>
</dbReference>
<dbReference type="PROSITE" id="PS51387">
    <property type="entry name" value="FAD_PCMH"/>
    <property type="match status" value="1"/>
</dbReference>
<evidence type="ECO:0000256" key="4">
    <source>
        <dbReference type="ARBA" id="ARBA00023002"/>
    </source>
</evidence>
<sequence>MKFNIYAFAFTLVAANTIAVYSEPANFDVINALASYGLHVDSVARKRAEDSVSSRYHCATACNQLASHFKSQILPAGTSAYDEWRSQFWSSYQQDALPKCIFQPSKADHVVIAVLLSRWSHCPFAVKSGGHAAMKEASSATCGITIDMAKLNSIVLANDKKIAKIGPGDTWYDVFTKLESEGVSVVGGRVQNVGVGGFLLGGGISLFANERGWACDNVANYELVTAIGAVLHVNQSSYPDLYRSLRGGGPNFGLIHGGSMTYHYPSQHQAYREAHKRLDFISVLAVDNDANPNTTAFDEFKDIAALSDTRKVRTQSDLAAENGAPLPNGMREHYWDQTFRFDGNFVKWMGEVFYEELNPIKKSIEGLMVMLLFQPVTRESVRKMQRNGGNTLPLVEREAPYVIINYAAMWSKPTVEDESIVVDTVSKTMGRIVEEGKRRKLFVDYIYMNYGSEYSDVLASYGPKLHHQLEVVATQVDPVGVFQYLRSGYFKFGGPPRTRGHETIPSPHVRNH</sequence>
<dbReference type="InterPro" id="IPR050416">
    <property type="entry name" value="FAD-linked_Oxidoreductase"/>
</dbReference>
<accession>A0A1Y1ZLI6</accession>
<evidence type="ECO:0000256" key="5">
    <source>
        <dbReference type="SAM" id="SignalP"/>
    </source>
</evidence>
<keyword evidence="5" id="KW-0732">Signal</keyword>
<feature type="domain" description="FAD-binding PCMH-type" evidence="6">
    <location>
        <begin position="94"/>
        <end position="265"/>
    </location>
</feature>
<dbReference type="PANTHER" id="PTHR42973">
    <property type="entry name" value="BINDING OXIDOREDUCTASE, PUTATIVE (AFU_ORTHOLOGUE AFUA_1G17690)-RELATED"/>
    <property type="match status" value="1"/>
</dbReference>
<keyword evidence="3" id="KW-0274">FAD</keyword>
<keyword evidence="8" id="KW-1185">Reference proteome</keyword>
<evidence type="ECO:0000259" key="6">
    <source>
        <dbReference type="PROSITE" id="PS51387"/>
    </source>
</evidence>
<dbReference type="GO" id="GO:0016491">
    <property type="term" value="F:oxidoreductase activity"/>
    <property type="evidence" value="ECO:0007669"/>
    <property type="project" value="UniProtKB-KW"/>
</dbReference>
<evidence type="ECO:0000313" key="7">
    <source>
        <dbReference type="EMBL" id="ORY11110.1"/>
    </source>
</evidence>
<organism evidence="7 8">
    <name type="scientific">Clohesyomyces aquaticus</name>
    <dbReference type="NCBI Taxonomy" id="1231657"/>
    <lineage>
        <taxon>Eukaryota</taxon>
        <taxon>Fungi</taxon>
        <taxon>Dikarya</taxon>
        <taxon>Ascomycota</taxon>
        <taxon>Pezizomycotina</taxon>
        <taxon>Dothideomycetes</taxon>
        <taxon>Pleosporomycetidae</taxon>
        <taxon>Pleosporales</taxon>
        <taxon>Lindgomycetaceae</taxon>
        <taxon>Clohesyomyces</taxon>
    </lineage>
</organism>
<dbReference type="Pfam" id="PF01565">
    <property type="entry name" value="FAD_binding_4"/>
    <property type="match status" value="1"/>
</dbReference>
<protein>
    <recommendedName>
        <fullName evidence="6">FAD-binding PCMH-type domain-containing protein</fullName>
    </recommendedName>
</protein>
<dbReference type="EMBL" id="MCFA01000064">
    <property type="protein sequence ID" value="ORY11110.1"/>
    <property type="molecule type" value="Genomic_DNA"/>
</dbReference>
<dbReference type="InterPro" id="IPR036318">
    <property type="entry name" value="FAD-bd_PCMH-like_sf"/>
</dbReference>
<dbReference type="OrthoDB" id="2151789at2759"/>
<reference evidence="7 8" key="1">
    <citation type="submission" date="2016-07" db="EMBL/GenBank/DDBJ databases">
        <title>Pervasive Adenine N6-methylation of Active Genes in Fungi.</title>
        <authorList>
            <consortium name="DOE Joint Genome Institute"/>
            <person name="Mondo S.J."/>
            <person name="Dannebaum R.O."/>
            <person name="Kuo R.C."/>
            <person name="Labutti K."/>
            <person name="Haridas S."/>
            <person name="Kuo A."/>
            <person name="Salamov A."/>
            <person name="Ahrendt S.R."/>
            <person name="Lipzen A."/>
            <person name="Sullivan W."/>
            <person name="Andreopoulos W.B."/>
            <person name="Clum A."/>
            <person name="Lindquist E."/>
            <person name="Daum C."/>
            <person name="Ramamoorthy G.K."/>
            <person name="Gryganskyi A."/>
            <person name="Culley D."/>
            <person name="Magnuson J.K."/>
            <person name="James T.Y."/>
            <person name="O'Malley M.A."/>
            <person name="Stajich J.E."/>
            <person name="Spatafora J.W."/>
            <person name="Visel A."/>
            <person name="Grigoriev I.V."/>
        </authorList>
    </citation>
    <scope>NUCLEOTIDE SEQUENCE [LARGE SCALE GENOMIC DNA]</scope>
    <source>
        <strain evidence="7 8">CBS 115471</strain>
    </source>
</reference>
<evidence type="ECO:0000256" key="2">
    <source>
        <dbReference type="ARBA" id="ARBA00022630"/>
    </source>
</evidence>
<dbReference type="SUPFAM" id="SSF56176">
    <property type="entry name" value="FAD-binding/transporter-associated domain-like"/>
    <property type="match status" value="1"/>
</dbReference>
<comment type="similarity">
    <text evidence="1">Belongs to the oxygen-dependent FAD-linked oxidoreductase family.</text>
</comment>
<evidence type="ECO:0000313" key="8">
    <source>
        <dbReference type="Proteomes" id="UP000193144"/>
    </source>
</evidence>
<dbReference type="GO" id="GO:0071949">
    <property type="term" value="F:FAD binding"/>
    <property type="evidence" value="ECO:0007669"/>
    <property type="project" value="InterPro"/>
</dbReference>
<feature type="chain" id="PRO_5012395286" description="FAD-binding PCMH-type domain-containing protein" evidence="5">
    <location>
        <begin position="23"/>
        <end position="512"/>
    </location>
</feature>
<dbReference type="PANTHER" id="PTHR42973:SF34">
    <property type="entry name" value="FAD BINDING DOMAIN PROTEIN (AFU_ORTHOLOGUE AFUA_3G02770)"/>
    <property type="match status" value="1"/>
</dbReference>
<dbReference type="AlphaFoldDB" id="A0A1Y1ZLI6"/>
<gene>
    <name evidence="7" type="ORF">BCR34DRAFT_624945</name>
</gene>
<evidence type="ECO:0000256" key="1">
    <source>
        <dbReference type="ARBA" id="ARBA00005466"/>
    </source>
</evidence>
<keyword evidence="4" id="KW-0560">Oxidoreductase</keyword>
<dbReference type="InterPro" id="IPR016169">
    <property type="entry name" value="FAD-bd_PCMH_sub2"/>
</dbReference>
<keyword evidence="2" id="KW-0285">Flavoprotein</keyword>
<feature type="signal peptide" evidence="5">
    <location>
        <begin position="1"/>
        <end position="22"/>
    </location>
</feature>
<name>A0A1Y1ZLI6_9PLEO</name>
<dbReference type="InterPro" id="IPR006094">
    <property type="entry name" value="Oxid_FAD_bind_N"/>
</dbReference>
<dbReference type="Proteomes" id="UP000193144">
    <property type="component" value="Unassembled WGS sequence"/>
</dbReference>